<organism evidence="2 3">
    <name type="scientific">Bacteroides thetaiotaomicron</name>
    <dbReference type="NCBI Taxonomy" id="818"/>
    <lineage>
        <taxon>Bacteria</taxon>
        <taxon>Pseudomonadati</taxon>
        <taxon>Bacteroidota</taxon>
        <taxon>Bacteroidia</taxon>
        <taxon>Bacteroidales</taxon>
        <taxon>Bacteroidaceae</taxon>
        <taxon>Bacteroides</taxon>
    </lineage>
</organism>
<accession>A0A679HK06</accession>
<name>A0A679HK06_BACT4</name>
<evidence type="ECO:0000259" key="1">
    <source>
        <dbReference type="Pfam" id="PF00535"/>
    </source>
</evidence>
<reference evidence="2 3" key="1">
    <citation type="submission" date="2020-02" db="EMBL/GenBank/DDBJ databases">
        <title>Whole-genome sequencing and comparative analysis of the genomes of Bacteroides thetaiotaomicron and Escherichia coli isolated from a healthy resident in Vietnam.</title>
        <authorList>
            <person name="Mohsin M."/>
            <person name="Tanaka K."/>
            <person name="Kawahara R."/>
            <person name="Kondo S."/>
            <person name="Noguchi H."/>
            <person name="Motooka D."/>
            <person name="Nakamura S."/>
            <person name="Khong D.T."/>
            <person name="Nguyen T.N."/>
            <person name="Tran H.T."/>
            <person name="Yamamoto Y."/>
        </authorList>
    </citation>
    <scope>NUCLEOTIDE SEQUENCE [LARGE SCALE GENOMIC DNA]</scope>
    <source>
        <strain evidence="2 3">F9-2</strain>
    </source>
</reference>
<evidence type="ECO:0000313" key="2">
    <source>
        <dbReference type="EMBL" id="BCA50507.1"/>
    </source>
</evidence>
<dbReference type="InterPro" id="IPR001173">
    <property type="entry name" value="Glyco_trans_2-like"/>
</dbReference>
<dbReference type="Gene3D" id="3.90.550.10">
    <property type="entry name" value="Spore Coat Polysaccharide Biosynthesis Protein SpsA, Chain A"/>
    <property type="match status" value="1"/>
</dbReference>
<sequence length="338" mass="39658">MEEKLFSICIPSYNRPVEIRRLLDSIDTIHVNEIEIVICEDKAPKREEVRKQVFDFKSKTQYEVNYIENEVNCGYDKNLRNLIRAAKGHYIMFMGDDDSFILGAFDKFFDFAKEHSDCGYILRSYRNNYKDGTHQDFQYFNGDKIFEASDESYMTMFDKSVFVSGFTIRRDYSLEFETEIFDSSLLYQLYLLAEVCRKYPSAYCHTLLTQSIEGGIPYFGSSEAEKGVYTPGTITLDNSINFMRWYTVIIDYIAEKYHNDTNIRVKHNMSKYSYGFIKDQRNKGIKVFTQYCKELKKLGFASSPYFYIYYIGLVVLGAKGCNKIITIIKRIVGYRPQL</sequence>
<dbReference type="SUPFAM" id="SSF53448">
    <property type="entry name" value="Nucleotide-diphospho-sugar transferases"/>
    <property type="match status" value="1"/>
</dbReference>
<protein>
    <recommendedName>
        <fullName evidence="1">Glycosyltransferase 2-like domain-containing protein</fullName>
    </recommendedName>
</protein>
<dbReference type="InterPro" id="IPR029044">
    <property type="entry name" value="Nucleotide-diphossugar_trans"/>
</dbReference>
<dbReference type="CDD" id="cd00761">
    <property type="entry name" value="Glyco_tranf_GTA_type"/>
    <property type="match status" value="1"/>
</dbReference>
<dbReference type="Pfam" id="PF00535">
    <property type="entry name" value="Glycos_transf_2"/>
    <property type="match status" value="1"/>
</dbReference>
<dbReference type="Proteomes" id="UP000500882">
    <property type="component" value="Chromosome"/>
</dbReference>
<dbReference type="RefSeq" id="WP_172556735.1">
    <property type="nucleotide sequence ID" value="NZ_AP022660.1"/>
</dbReference>
<proteinExistence type="predicted"/>
<feature type="domain" description="Glycosyltransferase 2-like" evidence="1">
    <location>
        <begin position="7"/>
        <end position="142"/>
    </location>
</feature>
<dbReference type="EMBL" id="AP022660">
    <property type="protein sequence ID" value="BCA50507.1"/>
    <property type="molecule type" value="Genomic_DNA"/>
</dbReference>
<evidence type="ECO:0000313" key="3">
    <source>
        <dbReference type="Proteomes" id="UP000500882"/>
    </source>
</evidence>
<dbReference type="AlphaFoldDB" id="A0A679HK06"/>
<gene>
    <name evidence="2" type="ORF">BatF92_24490</name>
</gene>